<comment type="caution">
    <text evidence="2">The sequence shown here is derived from an EMBL/GenBank/DDBJ whole genome shotgun (WGS) entry which is preliminary data.</text>
</comment>
<dbReference type="PANTHER" id="PTHR33164:SF104">
    <property type="entry name" value="TRANSCRIPTIONAL REGULATORY PROTEIN"/>
    <property type="match status" value="1"/>
</dbReference>
<dbReference type="SMART" id="SM00347">
    <property type="entry name" value="HTH_MARR"/>
    <property type="match status" value="1"/>
</dbReference>
<dbReference type="RefSeq" id="WP_130100811.1">
    <property type="nucleotide sequence ID" value="NZ_SDWW01000002.1"/>
</dbReference>
<keyword evidence="3" id="KW-1185">Reference proteome</keyword>
<name>A0A4Q5N3K9_9MICO</name>
<protein>
    <submittedName>
        <fullName evidence="2">MarR family transcriptional regulator</fullName>
    </submittedName>
</protein>
<dbReference type="SUPFAM" id="SSF46785">
    <property type="entry name" value="Winged helix' DNA-binding domain"/>
    <property type="match status" value="1"/>
</dbReference>
<dbReference type="InterPro" id="IPR036388">
    <property type="entry name" value="WH-like_DNA-bd_sf"/>
</dbReference>
<dbReference type="Gene3D" id="1.10.10.10">
    <property type="entry name" value="Winged helix-like DNA-binding domain superfamily/Winged helix DNA-binding domain"/>
    <property type="match status" value="1"/>
</dbReference>
<dbReference type="OrthoDB" id="3237509at2"/>
<dbReference type="InterPro" id="IPR000835">
    <property type="entry name" value="HTH_MarR-typ"/>
</dbReference>
<dbReference type="PANTHER" id="PTHR33164">
    <property type="entry name" value="TRANSCRIPTIONAL REGULATOR, MARR FAMILY"/>
    <property type="match status" value="1"/>
</dbReference>
<dbReference type="PRINTS" id="PR00598">
    <property type="entry name" value="HTHMARR"/>
</dbReference>
<accession>A0A4Q5N3K9</accession>
<gene>
    <name evidence="2" type="ORF">EUA98_01015</name>
</gene>
<dbReference type="EMBL" id="SDWW01000002">
    <property type="protein sequence ID" value="RYV52822.1"/>
    <property type="molecule type" value="Genomic_DNA"/>
</dbReference>
<dbReference type="GO" id="GO:0006950">
    <property type="term" value="P:response to stress"/>
    <property type="evidence" value="ECO:0007669"/>
    <property type="project" value="TreeGrafter"/>
</dbReference>
<dbReference type="Proteomes" id="UP000293764">
    <property type="component" value="Unassembled WGS sequence"/>
</dbReference>
<reference evidence="2 3" key="1">
    <citation type="submission" date="2019-01" db="EMBL/GenBank/DDBJ databases">
        <title>Novel species of Cellulomonas.</title>
        <authorList>
            <person name="Liu Q."/>
            <person name="Xin Y.-H."/>
        </authorList>
    </citation>
    <scope>NUCLEOTIDE SEQUENCE [LARGE SCALE GENOMIC DNA]</scope>
    <source>
        <strain evidence="2 3">HLT2-17</strain>
    </source>
</reference>
<dbReference type="AlphaFoldDB" id="A0A4Q5N3K9"/>
<dbReference type="GO" id="GO:0003700">
    <property type="term" value="F:DNA-binding transcription factor activity"/>
    <property type="evidence" value="ECO:0007669"/>
    <property type="project" value="InterPro"/>
</dbReference>
<dbReference type="InterPro" id="IPR036390">
    <property type="entry name" value="WH_DNA-bd_sf"/>
</dbReference>
<evidence type="ECO:0000259" key="1">
    <source>
        <dbReference type="PROSITE" id="PS50995"/>
    </source>
</evidence>
<dbReference type="Pfam" id="PF12802">
    <property type="entry name" value="MarR_2"/>
    <property type="match status" value="1"/>
</dbReference>
<evidence type="ECO:0000313" key="2">
    <source>
        <dbReference type="EMBL" id="RYV52822.1"/>
    </source>
</evidence>
<evidence type="ECO:0000313" key="3">
    <source>
        <dbReference type="Proteomes" id="UP000293764"/>
    </source>
</evidence>
<dbReference type="InterPro" id="IPR039422">
    <property type="entry name" value="MarR/SlyA-like"/>
</dbReference>
<sequence length="165" mass="17736">MADDGVDRILEQWARERPDLDTEAMGVFGRILRIAKAAGDAATATYARFGITRGDFDVLATLRRAGEPYALSPSALSASLMLTSGGITQRVDRLDRAALVNRVPDPSDRRGQIVALTPHGREVIDAAVAAGLETQQRLLAPLPPGTRRELDAHLRQLLAAMATTP</sequence>
<dbReference type="PROSITE" id="PS50995">
    <property type="entry name" value="HTH_MARR_2"/>
    <property type="match status" value="1"/>
</dbReference>
<organism evidence="2 3">
    <name type="scientific">Pengzhenrongella frigida</name>
    <dbReference type="NCBI Taxonomy" id="1259133"/>
    <lineage>
        <taxon>Bacteria</taxon>
        <taxon>Bacillati</taxon>
        <taxon>Actinomycetota</taxon>
        <taxon>Actinomycetes</taxon>
        <taxon>Micrococcales</taxon>
        <taxon>Pengzhenrongella</taxon>
    </lineage>
</organism>
<proteinExistence type="predicted"/>
<feature type="domain" description="HTH marR-type" evidence="1">
    <location>
        <begin position="24"/>
        <end position="159"/>
    </location>
</feature>